<protein>
    <submittedName>
        <fullName evidence="1">Uncharacterized protein</fullName>
    </submittedName>
</protein>
<proteinExistence type="predicted"/>
<accession>A0A2P2EE58</accession>
<dbReference type="AlphaFoldDB" id="A0A2P2EE58"/>
<organism evidence="1 2">
    <name type="scientific">Candidatus Phycosocius bacilliformis</name>
    <dbReference type="NCBI Taxonomy" id="1445552"/>
    <lineage>
        <taxon>Bacteria</taxon>
        <taxon>Pseudomonadati</taxon>
        <taxon>Pseudomonadota</taxon>
        <taxon>Alphaproteobacteria</taxon>
        <taxon>Caulobacterales</taxon>
        <taxon>Caulobacterales incertae sedis</taxon>
        <taxon>Candidatus Phycosocius</taxon>
    </lineage>
</organism>
<gene>
    <name evidence="1" type="ORF">PbB2_03046</name>
</gene>
<dbReference type="EMBL" id="BFBR01000012">
    <property type="protein sequence ID" value="GBF59350.1"/>
    <property type="molecule type" value="Genomic_DNA"/>
</dbReference>
<sequence length="62" mass="6930">MVNITRKSQIPVVYAGICRNYAVHKRKVGISIILKLSTFRSSGISTLLPITSKPRMCISPER</sequence>
<dbReference type="Proteomes" id="UP000245086">
    <property type="component" value="Unassembled WGS sequence"/>
</dbReference>
<reference evidence="1 2" key="1">
    <citation type="journal article" date="2018" name="Genome Announc.">
        <title>Draft Genome Sequence of "Candidatus Phycosocius bacilliformis," an Alphaproteobacterial Ectosymbiont of the Hydrocarbon-Producing Green Alga Botryococcus braunii.</title>
        <authorList>
            <person name="Tanabe Y."/>
            <person name="Yamaguchi H."/>
            <person name="Watanabe M.M."/>
        </authorList>
    </citation>
    <scope>NUCLEOTIDE SEQUENCE [LARGE SCALE GENOMIC DNA]</scope>
    <source>
        <strain evidence="1 2">BOTRYCO-2</strain>
    </source>
</reference>
<name>A0A2P2EE58_9PROT</name>
<keyword evidence="2" id="KW-1185">Reference proteome</keyword>
<evidence type="ECO:0000313" key="2">
    <source>
        <dbReference type="Proteomes" id="UP000245086"/>
    </source>
</evidence>
<evidence type="ECO:0000313" key="1">
    <source>
        <dbReference type="EMBL" id="GBF59350.1"/>
    </source>
</evidence>
<comment type="caution">
    <text evidence="1">The sequence shown here is derived from an EMBL/GenBank/DDBJ whole genome shotgun (WGS) entry which is preliminary data.</text>
</comment>